<dbReference type="EMBL" id="QGKS01000312">
    <property type="protein sequence ID" value="PWR11671.1"/>
    <property type="molecule type" value="Genomic_DNA"/>
</dbReference>
<evidence type="ECO:0000313" key="2">
    <source>
        <dbReference type="EMBL" id="PWR11671.1"/>
    </source>
</evidence>
<evidence type="ECO:0000259" key="1">
    <source>
        <dbReference type="SMART" id="SM00382"/>
    </source>
</evidence>
<sequence>MGTPRFTQPADLVTALDQADYLADLGIGTALFLAIQLRRPLFLEGTPGVGKTSLARAMATVLDAELIRLQCFEGIDASQALYEWDFARQILHVRMAGESADRAELERSLYDRRFLLARPILRALEAPRAVLLIDEIDRADDEFEAFLLEVLEEATISIPEYGTVRAAGDPLVVLTSNRTREVHDALKRRCIYHWIDLPDADLEVKIVCRANRHIPDQLARDVVTTVRELRRCGLVKPPGIAESIDLAAAAHRLGAATLDLPTTEAALGTVVKHQDDRAQVRSRILPRIFGSIPRARTAE</sequence>
<proteinExistence type="predicted"/>
<gene>
    <name evidence="2" type="ORF">DKT69_26185</name>
</gene>
<dbReference type="AlphaFoldDB" id="A0A317D9W9"/>
<dbReference type="PANTHER" id="PTHR42759:SF1">
    <property type="entry name" value="MAGNESIUM-CHELATASE SUBUNIT CHLD"/>
    <property type="match status" value="1"/>
</dbReference>
<accession>A0A317D9W9</accession>
<evidence type="ECO:0000313" key="3">
    <source>
        <dbReference type="Proteomes" id="UP000246050"/>
    </source>
</evidence>
<dbReference type="InterPro" id="IPR011704">
    <property type="entry name" value="ATPase_dyneun-rel_AAA"/>
</dbReference>
<reference evidence="2 3" key="1">
    <citation type="submission" date="2018-05" db="EMBL/GenBank/DDBJ databases">
        <title>Micromonosporas from Atacama Desert.</title>
        <authorList>
            <person name="Carro L."/>
            <person name="Golinska P."/>
            <person name="Klenk H.-P."/>
            <person name="Goodfellow M."/>
        </authorList>
    </citation>
    <scope>NUCLEOTIDE SEQUENCE [LARGE SCALE GENOMIC DNA]</scope>
    <source>
        <strain evidence="2 3">4G51</strain>
    </source>
</reference>
<dbReference type="SUPFAM" id="SSF52540">
    <property type="entry name" value="P-loop containing nucleoside triphosphate hydrolases"/>
    <property type="match status" value="1"/>
</dbReference>
<protein>
    <submittedName>
        <fullName evidence="2">ATPase</fullName>
    </submittedName>
</protein>
<dbReference type="RefSeq" id="WP_109804164.1">
    <property type="nucleotide sequence ID" value="NZ_QGKS01000312.1"/>
</dbReference>
<dbReference type="InterPro" id="IPR027417">
    <property type="entry name" value="P-loop_NTPase"/>
</dbReference>
<dbReference type="GO" id="GO:0005524">
    <property type="term" value="F:ATP binding"/>
    <property type="evidence" value="ECO:0007669"/>
    <property type="project" value="InterPro"/>
</dbReference>
<dbReference type="PANTHER" id="PTHR42759">
    <property type="entry name" value="MOXR FAMILY PROTEIN"/>
    <property type="match status" value="1"/>
</dbReference>
<dbReference type="Proteomes" id="UP000246050">
    <property type="component" value="Unassembled WGS sequence"/>
</dbReference>
<dbReference type="SMART" id="SM00382">
    <property type="entry name" value="AAA"/>
    <property type="match status" value="1"/>
</dbReference>
<dbReference type="Gene3D" id="3.40.50.300">
    <property type="entry name" value="P-loop containing nucleotide triphosphate hydrolases"/>
    <property type="match status" value="1"/>
</dbReference>
<name>A0A317D9W9_9ACTN</name>
<organism evidence="2 3">
    <name type="scientific">Micromonospora sicca</name>
    <dbReference type="NCBI Taxonomy" id="2202420"/>
    <lineage>
        <taxon>Bacteria</taxon>
        <taxon>Bacillati</taxon>
        <taxon>Actinomycetota</taxon>
        <taxon>Actinomycetes</taxon>
        <taxon>Micromonosporales</taxon>
        <taxon>Micromonosporaceae</taxon>
        <taxon>Micromonospora</taxon>
    </lineage>
</organism>
<dbReference type="GO" id="GO:0016887">
    <property type="term" value="F:ATP hydrolysis activity"/>
    <property type="evidence" value="ECO:0007669"/>
    <property type="project" value="InterPro"/>
</dbReference>
<dbReference type="CDD" id="cd00009">
    <property type="entry name" value="AAA"/>
    <property type="match status" value="1"/>
</dbReference>
<feature type="domain" description="AAA+ ATPase" evidence="1">
    <location>
        <begin position="37"/>
        <end position="199"/>
    </location>
</feature>
<dbReference type="InterPro" id="IPR050764">
    <property type="entry name" value="CbbQ/NirQ/NorQ/GpvN"/>
</dbReference>
<dbReference type="OrthoDB" id="9783370at2"/>
<dbReference type="Pfam" id="PF07728">
    <property type="entry name" value="AAA_5"/>
    <property type="match status" value="1"/>
</dbReference>
<comment type="caution">
    <text evidence="2">The sequence shown here is derived from an EMBL/GenBank/DDBJ whole genome shotgun (WGS) entry which is preliminary data.</text>
</comment>
<dbReference type="InterPro" id="IPR003593">
    <property type="entry name" value="AAA+_ATPase"/>
</dbReference>